<feature type="domain" description="TauD/TfdA-like" evidence="7">
    <location>
        <begin position="17"/>
        <end position="372"/>
    </location>
</feature>
<evidence type="ECO:0000256" key="6">
    <source>
        <dbReference type="ARBA" id="ARBA00023004"/>
    </source>
</evidence>
<evidence type="ECO:0000313" key="8">
    <source>
        <dbReference type="EMBL" id="KAL1616311.1"/>
    </source>
</evidence>
<sequence length="391" mass="44437">MSIDFKIEPLIHPSGKKCEFGAVITGLDLNHFTADTVARLRKATWEHKLVIIKGQHNLEPKRNWDLLQQLDPEAASVDIDEFSGAFYPNDALVPMIHHVQVPDSGFFVFVGKGAQDDPRHGKPGLDMGGSNFNQYYSNPLADADFEAGRTRFHWWHADGTFWKFEPPLFTLFRPVRFPTGGVAEQTVEWADGSGTSLATKPGRTAFVSTEQLYDLLSEEEKRVADHSWVEYMYWPYEWIKGCRGAPNGLGVASEGREVPEAEMKKLPGTNMDWQKTHPMVWVNPVTGKKSFQVQHNLARRLFIRRGPDDAPKVIDDVAEVRKFLDNIQSRIIQPEHIWVGPEEEHDLLLFQNYGLMHTKIDYPLSYGTRTVHQGWMPTTRKPVGPVPIPAK</sequence>
<keyword evidence="5" id="KW-0560">Oxidoreductase</keyword>
<name>A0ABR3SBJ2_9PEZI</name>
<keyword evidence="4" id="KW-0223">Dioxygenase</keyword>
<dbReference type="SUPFAM" id="SSF51197">
    <property type="entry name" value="Clavaminate synthase-like"/>
    <property type="match status" value="1"/>
</dbReference>
<dbReference type="PANTHER" id="PTHR43779">
    <property type="entry name" value="DIOXYGENASE RV0097-RELATED"/>
    <property type="match status" value="1"/>
</dbReference>
<evidence type="ECO:0000256" key="5">
    <source>
        <dbReference type="ARBA" id="ARBA00023002"/>
    </source>
</evidence>
<comment type="similarity">
    <text evidence="2">Belongs to the TfdA dioxygenase family.</text>
</comment>
<evidence type="ECO:0000256" key="1">
    <source>
        <dbReference type="ARBA" id="ARBA00001954"/>
    </source>
</evidence>
<evidence type="ECO:0000256" key="2">
    <source>
        <dbReference type="ARBA" id="ARBA00005896"/>
    </source>
</evidence>
<dbReference type="InterPro" id="IPR051178">
    <property type="entry name" value="TfdA_dioxygenase"/>
</dbReference>
<evidence type="ECO:0000256" key="4">
    <source>
        <dbReference type="ARBA" id="ARBA00022964"/>
    </source>
</evidence>
<evidence type="ECO:0000313" key="9">
    <source>
        <dbReference type="Proteomes" id="UP001521116"/>
    </source>
</evidence>
<accession>A0ABR3SBJ2</accession>
<keyword evidence="3" id="KW-0479">Metal-binding</keyword>
<organism evidence="8 9">
    <name type="scientific">Neofusicoccum ribis</name>
    <dbReference type="NCBI Taxonomy" id="45134"/>
    <lineage>
        <taxon>Eukaryota</taxon>
        <taxon>Fungi</taxon>
        <taxon>Dikarya</taxon>
        <taxon>Ascomycota</taxon>
        <taxon>Pezizomycotina</taxon>
        <taxon>Dothideomycetes</taxon>
        <taxon>Dothideomycetes incertae sedis</taxon>
        <taxon>Botryosphaeriales</taxon>
        <taxon>Botryosphaeriaceae</taxon>
        <taxon>Neofusicoccum</taxon>
    </lineage>
</organism>
<dbReference type="InterPro" id="IPR003819">
    <property type="entry name" value="TauD/TfdA-like"/>
</dbReference>
<protein>
    <recommendedName>
        <fullName evidence="7">TauD/TfdA-like domain-containing protein</fullName>
    </recommendedName>
</protein>
<evidence type="ECO:0000259" key="7">
    <source>
        <dbReference type="Pfam" id="PF02668"/>
    </source>
</evidence>
<comment type="cofactor">
    <cofactor evidence="1">
        <name>Fe(2+)</name>
        <dbReference type="ChEBI" id="CHEBI:29033"/>
    </cofactor>
</comment>
<proteinExistence type="inferred from homology"/>
<reference evidence="8 9" key="1">
    <citation type="submission" date="2024-02" db="EMBL/GenBank/DDBJ databases">
        <title>De novo assembly and annotation of 12 fungi associated with fruit tree decline syndrome in Ontario, Canada.</title>
        <authorList>
            <person name="Sulman M."/>
            <person name="Ellouze W."/>
            <person name="Ilyukhin E."/>
        </authorList>
    </citation>
    <scope>NUCLEOTIDE SEQUENCE [LARGE SCALE GENOMIC DNA]</scope>
    <source>
        <strain evidence="8 9">M1-105</strain>
    </source>
</reference>
<dbReference type="EMBL" id="JAJVDC020000269">
    <property type="protein sequence ID" value="KAL1616311.1"/>
    <property type="molecule type" value="Genomic_DNA"/>
</dbReference>
<evidence type="ECO:0000256" key="3">
    <source>
        <dbReference type="ARBA" id="ARBA00022723"/>
    </source>
</evidence>
<dbReference type="PANTHER" id="PTHR43779:SF2">
    <property type="entry name" value="ALPHA-KETOGLUTARATE-DEPENDENT XANTHINE DIOXYGENASE XAN1"/>
    <property type="match status" value="1"/>
</dbReference>
<gene>
    <name evidence="8" type="ORF">SLS56_011452</name>
</gene>
<keyword evidence="9" id="KW-1185">Reference proteome</keyword>
<dbReference type="Pfam" id="PF02668">
    <property type="entry name" value="TauD"/>
    <property type="match status" value="1"/>
</dbReference>
<keyword evidence="6" id="KW-0408">Iron</keyword>
<dbReference type="InterPro" id="IPR042098">
    <property type="entry name" value="TauD-like_sf"/>
</dbReference>
<dbReference type="Gene3D" id="3.60.130.10">
    <property type="entry name" value="Clavaminate synthase-like"/>
    <property type="match status" value="1"/>
</dbReference>
<dbReference type="Proteomes" id="UP001521116">
    <property type="component" value="Unassembled WGS sequence"/>
</dbReference>
<comment type="caution">
    <text evidence="8">The sequence shown here is derived from an EMBL/GenBank/DDBJ whole genome shotgun (WGS) entry which is preliminary data.</text>
</comment>